<feature type="transmembrane region" description="Helical" evidence="6">
    <location>
        <begin position="204"/>
        <end position="223"/>
    </location>
</feature>
<feature type="transmembrane region" description="Helical" evidence="6">
    <location>
        <begin position="296"/>
        <end position="320"/>
    </location>
</feature>
<protein>
    <submittedName>
        <fullName evidence="7">MFS transporter</fullName>
    </submittedName>
</protein>
<dbReference type="PANTHER" id="PTHR12778">
    <property type="entry name" value="SOLUTE CARRIER FAMILY 33 ACETYL-COA TRANSPORTER -RELATED"/>
    <property type="match status" value="1"/>
</dbReference>
<evidence type="ECO:0000256" key="6">
    <source>
        <dbReference type="SAM" id="Phobius"/>
    </source>
</evidence>
<keyword evidence="2" id="KW-0813">Transport</keyword>
<dbReference type="Proteomes" id="UP001269819">
    <property type="component" value="Unassembled WGS sequence"/>
</dbReference>
<feature type="transmembrane region" description="Helical" evidence="6">
    <location>
        <begin position="271"/>
        <end position="290"/>
    </location>
</feature>
<evidence type="ECO:0000256" key="3">
    <source>
        <dbReference type="ARBA" id="ARBA00022692"/>
    </source>
</evidence>
<feature type="transmembrane region" description="Helical" evidence="6">
    <location>
        <begin position="74"/>
        <end position="93"/>
    </location>
</feature>
<evidence type="ECO:0000256" key="1">
    <source>
        <dbReference type="ARBA" id="ARBA00004141"/>
    </source>
</evidence>
<comment type="subcellular location">
    <subcellularLocation>
        <location evidence="1">Membrane</location>
        <topology evidence="1">Multi-pass membrane protein</topology>
    </subcellularLocation>
</comment>
<feature type="transmembrane region" description="Helical" evidence="6">
    <location>
        <begin position="99"/>
        <end position="123"/>
    </location>
</feature>
<proteinExistence type="predicted"/>
<dbReference type="InterPro" id="IPR036259">
    <property type="entry name" value="MFS_trans_sf"/>
</dbReference>
<dbReference type="RefSeq" id="WP_316973966.1">
    <property type="nucleotide sequence ID" value="NZ_JAWIIJ010000007.1"/>
</dbReference>
<keyword evidence="8" id="KW-1185">Reference proteome</keyword>
<feature type="transmembrane region" description="Helical" evidence="6">
    <location>
        <begin position="163"/>
        <end position="184"/>
    </location>
</feature>
<dbReference type="PANTHER" id="PTHR12778:SF10">
    <property type="entry name" value="MAJOR FACILITATOR SUPERFAMILY DOMAIN-CONTAINING PROTEIN 3"/>
    <property type="match status" value="1"/>
</dbReference>
<sequence>MTKSGYLGVLSLSAIIGLQGAFFTIAVPAQLRDGGASLIEIGLIWIIWLPSALKWLWAPWFERIAVPAATRTKTIAILALLLALCFLPVAALTEQAATWPLITLAAVCALLALMLQLLYAGWAMRTLDETNRARANGFAAGGMVLGGIVGGGLVPWVASWFGWWPVILFTSVAMAIAGLSGKLLNDGPRESAVQQVTFLQGARILGNLPVCISLILIATASGADVLLPARLIDAGMSPERSGLLLGSLAMGLMVPVSLTSGWLIGRFGLKTCFLVCAALKGLVLFCLAQVPMMAKLAVTILSISDFVLAGAFTVLTWQLYMQRALPEAPVSSYAVLTSVDAFIRFGAAIVAGILAEYAGYATLFAFTAFLTLAAGISVFSSTRLLPDKTSNEAGA</sequence>
<feature type="transmembrane region" description="Helical" evidence="6">
    <location>
        <begin position="243"/>
        <end position="264"/>
    </location>
</feature>
<feature type="transmembrane region" description="Helical" evidence="6">
    <location>
        <begin position="332"/>
        <end position="354"/>
    </location>
</feature>
<gene>
    <name evidence="7" type="ORF">RYS15_11970</name>
</gene>
<accession>A0ABU3VYQ3</accession>
<evidence type="ECO:0000313" key="7">
    <source>
        <dbReference type="EMBL" id="MDV2079407.1"/>
    </source>
</evidence>
<name>A0ABU3VYQ3_9GAMM</name>
<evidence type="ECO:0000256" key="4">
    <source>
        <dbReference type="ARBA" id="ARBA00022989"/>
    </source>
</evidence>
<keyword evidence="5 6" id="KW-0472">Membrane</keyword>
<dbReference type="InterPro" id="IPR011701">
    <property type="entry name" value="MFS"/>
</dbReference>
<dbReference type="Gene3D" id="1.20.1250.20">
    <property type="entry name" value="MFS general substrate transporter like domains"/>
    <property type="match status" value="2"/>
</dbReference>
<keyword evidence="4 6" id="KW-1133">Transmembrane helix</keyword>
<organism evidence="7 8">
    <name type="scientific">Marinobacter xestospongiae</name>
    <dbReference type="NCBI Taxonomy" id="994319"/>
    <lineage>
        <taxon>Bacteria</taxon>
        <taxon>Pseudomonadati</taxon>
        <taxon>Pseudomonadota</taxon>
        <taxon>Gammaproteobacteria</taxon>
        <taxon>Pseudomonadales</taxon>
        <taxon>Marinobacteraceae</taxon>
        <taxon>Marinobacter</taxon>
    </lineage>
</organism>
<feature type="transmembrane region" description="Helical" evidence="6">
    <location>
        <begin position="360"/>
        <end position="379"/>
    </location>
</feature>
<feature type="transmembrane region" description="Helical" evidence="6">
    <location>
        <begin position="36"/>
        <end position="53"/>
    </location>
</feature>
<dbReference type="InterPro" id="IPR004752">
    <property type="entry name" value="AmpG_permease/AT-1"/>
</dbReference>
<dbReference type="SUPFAM" id="SSF103473">
    <property type="entry name" value="MFS general substrate transporter"/>
    <property type="match status" value="1"/>
</dbReference>
<feature type="transmembrane region" description="Helical" evidence="6">
    <location>
        <begin position="135"/>
        <end position="157"/>
    </location>
</feature>
<dbReference type="EMBL" id="JAWIIJ010000007">
    <property type="protein sequence ID" value="MDV2079407.1"/>
    <property type="molecule type" value="Genomic_DNA"/>
</dbReference>
<evidence type="ECO:0000313" key="8">
    <source>
        <dbReference type="Proteomes" id="UP001269819"/>
    </source>
</evidence>
<keyword evidence="3 6" id="KW-0812">Transmembrane</keyword>
<evidence type="ECO:0000256" key="5">
    <source>
        <dbReference type="ARBA" id="ARBA00023136"/>
    </source>
</evidence>
<evidence type="ECO:0000256" key="2">
    <source>
        <dbReference type="ARBA" id="ARBA00022448"/>
    </source>
</evidence>
<comment type="caution">
    <text evidence="7">The sequence shown here is derived from an EMBL/GenBank/DDBJ whole genome shotgun (WGS) entry which is preliminary data.</text>
</comment>
<reference evidence="7 8" key="1">
    <citation type="submission" date="2023-10" db="EMBL/GenBank/DDBJ databases">
        <title>Characteristics and mechanism of a salt-tolerant marine origin heterotrophic nitrifying- aerobic denitrifying bacteria Marinobacter xestospongiae HN1.</title>
        <authorList>
            <person name="Qi R."/>
        </authorList>
    </citation>
    <scope>NUCLEOTIDE SEQUENCE [LARGE SCALE GENOMIC DNA]</scope>
    <source>
        <strain evidence="7 8">HN1</strain>
    </source>
</reference>
<dbReference type="Pfam" id="PF07690">
    <property type="entry name" value="MFS_1"/>
    <property type="match status" value="1"/>
</dbReference>